<dbReference type="EMBL" id="CAJPEX010000219">
    <property type="protein sequence ID" value="CAG0914335.1"/>
    <property type="molecule type" value="Genomic_DNA"/>
</dbReference>
<proteinExistence type="predicted"/>
<dbReference type="Proteomes" id="UP000678499">
    <property type="component" value="Unassembled WGS sequence"/>
</dbReference>
<dbReference type="AlphaFoldDB" id="A0A7R9BFB0"/>
<organism evidence="2">
    <name type="scientific">Notodromas monacha</name>
    <dbReference type="NCBI Taxonomy" id="399045"/>
    <lineage>
        <taxon>Eukaryota</taxon>
        <taxon>Metazoa</taxon>
        <taxon>Ecdysozoa</taxon>
        <taxon>Arthropoda</taxon>
        <taxon>Crustacea</taxon>
        <taxon>Oligostraca</taxon>
        <taxon>Ostracoda</taxon>
        <taxon>Podocopa</taxon>
        <taxon>Podocopida</taxon>
        <taxon>Cypridocopina</taxon>
        <taxon>Cypridoidea</taxon>
        <taxon>Cyprididae</taxon>
        <taxon>Notodromas</taxon>
    </lineage>
</organism>
<name>A0A7R9BFB0_9CRUS</name>
<evidence type="ECO:0000256" key="1">
    <source>
        <dbReference type="SAM" id="MobiDB-lite"/>
    </source>
</evidence>
<dbReference type="EMBL" id="OA882256">
    <property type="protein sequence ID" value="CAD7274183.1"/>
    <property type="molecule type" value="Genomic_DNA"/>
</dbReference>
<gene>
    <name evidence="2" type="ORF">NMOB1V02_LOCUS2035</name>
</gene>
<feature type="region of interest" description="Disordered" evidence="1">
    <location>
        <begin position="374"/>
        <end position="417"/>
    </location>
</feature>
<keyword evidence="3" id="KW-1185">Reference proteome</keyword>
<protein>
    <submittedName>
        <fullName evidence="2">Uncharacterized protein</fullName>
    </submittedName>
</protein>
<evidence type="ECO:0000313" key="2">
    <source>
        <dbReference type="EMBL" id="CAD7274183.1"/>
    </source>
</evidence>
<feature type="region of interest" description="Disordered" evidence="1">
    <location>
        <begin position="1"/>
        <end position="112"/>
    </location>
</feature>
<evidence type="ECO:0000313" key="3">
    <source>
        <dbReference type="Proteomes" id="UP000678499"/>
    </source>
</evidence>
<feature type="region of interest" description="Disordered" evidence="1">
    <location>
        <begin position="202"/>
        <end position="297"/>
    </location>
</feature>
<feature type="compositionally biased region" description="Polar residues" evidence="1">
    <location>
        <begin position="259"/>
        <end position="269"/>
    </location>
</feature>
<feature type="compositionally biased region" description="Polar residues" evidence="1">
    <location>
        <begin position="374"/>
        <end position="384"/>
    </location>
</feature>
<reference evidence="2" key="1">
    <citation type="submission" date="2020-11" db="EMBL/GenBank/DDBJ databases">
        <authorList>
            <person name="Tran Van P."/>
        </authorList>
    </citation>
    <scope>NUCLEOTIDE SEQUENCE</scope>
</reference>
<accession>A0A7R9BFB0</accession>
<feature type="compositionally biased region" description="Basic and acidic residues" evidence="1">
    <location>
        <begin position="223"/>
        <end position="240"/>
    </location>
</feature>
<feature type="compositionally biased region" description="Low complexity" evidence="1">
    <location>
        <begin position="95"/>
        <end position="112"/>
    </location>
</feature>
<feature type="compositionally biased region" description="Pro residues" evidence="1">
    <location>
        <begin position="77"/>
        <end position="88"/>
    </location>
</feature>
<sequence length="417" mass="45835">MARRGGVELTSTPEEAVDHLSRSIYSPDRFAGSQNGEERKPMIDLDPLGEGESGRGIDSAAPVKGNLNEYESIAAPAPLPPPPPPAPFPHRLATSSPSSLASSASLSSSSSSSRCLGSLRIRVESTRYYPESEFCLVAPFCIDPRSASVVRVLRIMAVAERGFEVRPVISDDRASIPWREETRRGRVVIEYSVLRVGWSQRSSSRPLNKVHPTLSRSAIEAKNGTETHSESESGGRDVRRTKSLPPDSFDVEPRDPGATSISPGSSHGTVNIPDQRDLSTPVWVPRGNGPDKPTSEAVPLLNETNVDEDHDECVNSRWFSRYAATQKRRIQTARCQRCALVLERAACEGSKARAVSIHNSVPIRAVEHTRKWRTGTQRWESPLSSRPRPRMDEPVEFFTGSRGVRKENRSRATPMGA</sequence>